<evidence type="ECO:0000313" key="7">
    <source>
        <dbReference type="RefSeq" id="XP_022830911.1"/>
    </source>
</evidence>
<dbReference type="PANTHER" id="PTHR31200:SF1">
    <property type="entry name" value="INO80 COMPLEX SUBUNIT C"/>
    <property type="match status" value="1"/>
</dbReference>
<dbReference type="GeneID" id="111359554"/>
<dbReference type="Proteomes" id="UP000301870">
    <property type="component" value="Chromosome 29"/>
</dbReference>
<dbReference type="SMART" id="SM00993">
    <property type="entry name" value="YL1_C"/>
    <property type="match status" value="1"/>
</dbReference>
<evidence type="ECO:0000256" key="1">
    <source>
        <dbReference type="ARBA" id="ARBA00004123"/>
    </source>
</evidence>
<evidence type="ECO:0000256" key="4">
    <source>
        <dbReference type="ARBA" id="ARBA00023242"/>
    </source>
</evidence>
<dbReference type="Pfam" id="PF08265">
    <property type="entry name" value="YL1_C"/>
    <property type="match status" value="1"/>
</dbReference>
<evidence type="ECO:0000256" key="3">
    <source>
        <dbReference type="ARBA" id="ARBA00023163"/>
    </source>
</evidence>
<dbReference type="KEGG" id="sliu:111359554"/>
<keyword evidence="2" id="KW-0805">Transcription regulation</keyword>
<dbReference type="GO" id="GO:0031011">
    <property type="term" value="C:Ino80 complex"/>
    <property type="evidence" value="ECO:0007669"/>
    <property type="project" value="InterPro"/>
</dbReference>
<reference evidence="7" key="1">
    <citation type="submission" date="2025-08" db="UniProtKB">
        <authorList>
            <consortium name="RefSeq"/>
        </authorList>
    </citation>
    <scope>IDENTIFICATION</scope>
    <source>
        <strain evidence="7">Ishihara</strain>
        <tissue evidence="7">Whole body</tissue>
    </source>
</reference>
<keyword evidence="3" id="KW-0804">Transcription</keyword>
<name>A0A9J7EHP8_SPOLT</name>
<dbReference type="OrthoDB" id="49520at2759"/>
<dbReference type="RefSeq" id="XP_022830911.1">
    <property type="nucleotide sequence ID" value="XM_022975143.1"/>
</dbReference>
<comment type="subcellular location">
    <subcellularLocation>
        <location evidence="1">Nucleus</location>
    </subcellularLocation>
</comment>
<accession>A0A9J7EHP8</accession>
<proteinExistence type="predicted"/>
<dbReference type="InterPro" id="IPR029525">
    <property type="entry name" value="INO80C/Ies6"/>
</dbReference>
<evidence type="ECO:0000313" key="6">
    <source>
        <dbReference type="Proteomes" id="UP000301870"/>
    </source>
</evidence>
<gene>
    <name evidence="7" type="primary">LOC111359554</name>
</gene>
<dbReference type="PANTHER" id="PTHR31200">
    <property type="entry name" value="INO80 COMPLEX SUBUNIT C"/>
    <property type="match status" value="1"/>
</dbReference>
<feature type="domain" description="Vps72/YL1 C-terminal" evidence="5">
    <location>
        <begin position="78"/>
        <end position="107"/>
    </location>
</feature>
<evidence type="ECO:0000259" key="5">
    <source>
        <dbReference type="SMART" id="SM00993"/>
    </source>
</evidence>
<organism evidence="6 7">
    <name type="scientific">Spodoptera litura</name>
    <name type="common">Asian cotton leafworm</name>
    <dbReference type="NCBI Taxonomy" id="69820"/>
    <lineage>
        <taxon>Eukaryota</taxon>
        <taxon>Metazoa</taxon>
        <taxon>Ecdysozoa</taxon>
        <taxon>Arthropoda</taxon>
        <taxon>Hexapoda</taxon>
        <taxon>Insecta</taxon>
        <taxon>Pterygota</taxon>
        <taxon>Neoptera</taxon>
        <taxon>Endopterygota</taxon>
        <taxon>Lepidoptera</taxon>
        <taxon>Glossata</taxon>
        <taxon>Ditrysia</taxon>
        <taxon>Noctuoidea</taxon>
        <taxon>Noctuidae</taxon>
        <taxon>Amphipyrinae</taxon>
        <taxon>Spodoptera</taxon>
    </lineage>
</organism>
<dbReference type="InterPro" id="IPR013272">
    <property type="entry name" value="Vps72/YL1_C"/>
</dbReference>
<evidence type="ECO:0000256" key="2">
    <source>
        <dbReference type="ARBA" id="ARBA00023015"/>
    </source>
</evidence>
<sequence length="129" mass="14775">MKIKSERKEVARAIMTGDSEKTYCFKTENKFLVKSGCKKRMWRSLKQILTADRTLPWHNDAVLYYSINAPPTFKPTKKYSDISGLPAPYMDRHSKLFYSNAEEFATVRSLPMDITAGYLQLRGANTIVG</sequence>
<protein>
    <submittedName>
        <fullName evidence="7">INO80 complex subunit C</fullName>
    </submittedName>
</protein>
<dbReference type="GO" id="GO:0006338">
    <property type="term" value="P:chromatin remodeling"/>
    <property type="evidence" value="ECO:0007669"/>
    <property type="project" value="InterPro"/>
</dbReference>
<keyword evidence="4" id="KW-0539">Nucleus</keyword>
<dbReference type="AlphaFoldDB" id="A0A9J7EHP8"/>
<keyword evidence="6" id="KW-1185">Reference proteome</keyword>